<dbReference type="SMART" id="SM00355">
    <property type="entry name" value="ZnF_C2H2"/>
    <property type="match status" value="2"/>
</dbReference>
<dbReference type="Gene3D" id="3.30.160.60">
    <property type="entry name" value="Classic Zinc Finger"/>
    <property type="match status" value="1"/>
</dbReference>
<dbReference type="InterPro" id="IPR013087">
    <property type="entry name" value="Znf_C2H2_type"/>
</dbReference>
<dbReference type="PROSITE" id="PS00028">
    <property type="entry name" value="ZINC_FINGER_C2H2_1"/>
    <property type="match status" value="1"/>
</dbReference>
<keyword evidence="1" id="KW-0862">Zinc</keyword>
<feature type="domain" description="C2H2-type" evidence="2">
    <location>
        <begin position="33"/>
        <end position="61"/>
    </location>
</feature>
<dbReference type="GO" id="GO:0008270">
    <property type="term" value="F:zinc ion binding"/>
    <property type="evidence" value="ECO:0007669"/>
    <property type="project" value="UniProtKB-KW"/>
</dbReference>
<name>A0AAV2IH04_LYMST</name>
<dbReference type="PROSITE" id="PS50157">
    <property type="entry name" value="ZINC_FINGER_C2H2_2"/>
    <property type="match status" value="2"/>
</dbReference>
<dbReference type="Pfam" id="PF13912">
    <property type="entry name" value="zf-C2H2_6"/>
    <property type="match status" value="1"/>
</dbReference>
<feature type="non-terminal residue" evidence="3">
    <location>
        <position position="1"/>
    </location>
</feature>
<comment type="caution">
    <text evidence="3">The sequence shown here is derived from an EMBL/GenBank/DDBJ whole genome shotgun (WGS) entry which is preliminary data.</text>
</comment>
<dbReference type="InterPro" id="IPR036236">
    <property type="entry name" value="Znf_C2H2_sf"/>
</dbReference>
<gene>
    <name evidence="3" type="ORF">GSLYS_00018537001</name>
</gene>
<keyword evidence="1" id="KW-0863">Zinc-finger</keyword>
<evidence type="ECO:0000313" key="4">
    <source>
        <dbReference type="Proteomes" id="UP001497497"/>
    </source>
</evidence>
<dbReference type="AlphaFoldDB" id="A0AAV2IH04"/>
<sequence length="67" mass="7917">KKGSYQCERCSKVFNMQQSLTRHKWQCEGTRVIECNMCGKSFHRPDRLKAHQMSQHSFIRESDPTLS</sequence>
<evidence type="ECO:0000259" key="2">
    <source>
        <dbReference type="PROSITE" id="PS50157"/>
    </source>
</evidence>
<keyword evidence="1" id="KW-0479">Metal-binding</keyword>
<protein>
    <recommendedName>
        <fullName evidence="2">C2H2-type domain-containing protein</fullName>
    </recommendedName>
</protein>
<keyword evidence="4" id="KW-1185">Reference proteome</keyword>
<dbReference type="SUPFAM" id="SSF57667">
    <property type="entry name" value="beta-beta-alpha zinc fingers"/>
    <property type="match status" value="1"/>
</dbReference>
<reference evidence="3 4" key="1">
    <citation type="submission" date="2024-04" db="EMBL/GenBank/DDBJ databases">
        <authorList>
            <consortium name="Genoscope - CEA"/>
            <person name="William W."/>
        </authorList>
    </citation>
    <scope>NUCLEOTIDE SEQUENCE [LARGE SCALE GENOMIC DNA]</scope>
</reference>
<dbReference type="Pfam" id="PF00096">
    <property type="entry name" value="zf-C2H2"/>
    <property type="match status" value="1"/>
</dbReference>
<feature type="domain" description="C2H2-type" evidence="2">
    <location>
        <begin position="5"/>
        <end position="32"/>
    </location>
</feature>
<accession>A0AAV2IH04</accession>
<organism evidence="3 4">
    <name type="scientific">Lymnaea stagnalis</name>
    <name type="common">Great pond snail</name>
    <name type="synonym">Helix stagnalis</name>
    <dbReference type="NCBI Taxonomy" id="6523"/>
    <lineage>
        <taxon>Eukaryota</taxon>
        <taxon>Metazoa</taxon>
        <taxon>Spiralia</taxon>
        <taxon>Lophotrochozoa</taxon>
        <taxon>Mollusca</taxon>
        <taxon>Gastropoda</taxon>
        <taxon>Heterobranchia</taxon>
        <taxon>Euthyneura</taxon>
        <taxon>Panpulmonata</taxon>
        <taxon>Hygrophila</taxon>
        <taxon>Lymnaeoidea</taxon>
        <taxon>Lymnaeidae</taxon>
        <taxon>Lymnaea</taxon>
    </lineage>
</organism>
<proteinExistence type="predicted"/>
<evidence type="ECO:0000256" key="1">
    <source>
        <dbReference type="PROSITE-ProRule" id="PRU00042"/>
    </source>
</evidence>
<evidence type="ECO:0000313" key="3">
    <source>
        <dbReference type="EMBL" id="CAL1545054.1"/>
    </source>
</evidence>
<dbReference type="EMBL" id="CAXITT010000670">
    <property type="protein sequence ID" value="CAL1545054.1"/>
    <property type="molecule type" value="Genomic_DNA"/>
</dbReference>
<dbReference type="Proteomes" id="UP001497497">
    <property type="component" value="Unassembled WGS sequence"/>
</dbReference>